<proteinExistence type="predicted"/>
<name>A0A075AUS8_ROZAC</name>
<accession>A0A075AUS8</accession>
<sequence>MTFQAPQTPIAALGSPLPSTQESAAITLQDVTDEITHADRIKKIKTVDSALITPAILCETKIYEHQMLHTAVTNANPANVAPLWAEELIANNQTLMNSTRTLMNRTSPELLAQRLMNESAAQMSHPITLTNHPDTGAPPPQINVNTVHDLANVGAQQVTLLTTFYGINVANMNAMQRKRALAALLHVKLLL</sequence>
<dbReference type="HOGENOM" id="CLU_1422155_0_0_1"/>
<dbReference type="AlphaFoldDB" id="A0A075AUS8"/>
<evidence type="ECO:0000313" key="2">
    <source>
        <dbReference type="Proteomes" id="UP000030755"/>
    </source>
</evidence>
<protein>
    <submittedName>
        <fullName evidence="1">Uncharacterized protein</fullName>
    </submittedName>
</protein>
<dbReference type="Proteomes" id="UP000030755">
    <property type="component" value="Unassembled WGS sequence"/>
</dbReference>
<reference evidence="1 2" key="1">
    <citation type="journal article" date="2013" name="Curr. Biol.">
        <title>Shared signatures of parasitism and phylogenomics unite Cryptomycota and microsporidia.</title>
        <authorList>
            <person name="James T.Y."/>
            <person name="Pelin A."/>
            <person name="Bonen L."/>
            <person name="Ahrendt S."/>
            <person name="Sain D."/>
            <person name="Corradi N."/>
            <person name="Stajich J.E."/>
        </authorList>
    </citation>
    <scope>NUCLEOTIDE SEQUENCE [LARGE SCALE GENOMIC DNA]</scope>
    <source>
        <strain evidence="1 2">CSF55</strain>
    </source>
</reference>
<evidence type="ECO:0000313" key="1">
    <source>
        <dbReference type="EMBL" id="EPZ32289.1"/>
    </source>
</evidence>
<dbReference type="EMBL" id="KE561162">
    <property type="protein sequence ID" value="EPZ32289.1"/>
    <property type="molecule type" value="Genomic_DNA"/>
</dbReference>
<gene>
    <name evidence="1" type="ORF">O9G_003433</name>
</gene>
<organism evidence="1 2">
    <name type="scientific">Rozella allomycis (strain CSF55)</name>
    <dbReference type="NCBI Taxonomy" id="988480"/>
    <lineage>
        <taxon>Eukaryota</taxon>
        <taxon>Fungi</taxon>
        <taxon>Fungi incertae sedis</taxon>
        <taxon>Cryptomycota</taxon>
        <taxon>Cryptomycota incertae sedis</taxon>
        <taxon>Rozella</taxon>
    </lineage>
</organism>
<keyword evidence="2" id="KW-1185">Reference proteome</keyword>